<dbReference type="PANTHER" id="PTHR43393:SF3">
    <property type="entry name" value="LYSINE DECARBOXYLASE-LIKE PROTEIN"/>
    <property type="match status" value="1"/>
</dbReference>
<reference evidence="1" key="1">
    <citation type="submission" date="2018-06" db="EMBL/GenBank/DDBJ databases">
        <authorList>
            <person name="Zhirakovskaya E."/>
        </authorList>
    </citation>
    <scope>NUCLEOTIDE SEQUENCE</scope>
</reference>
<sequence>MDEEDLLTPPSQNPNSETARRLTRAIAEGHTSVPDDAPQLVCKPNHVEPWRVFKIMSEFVEGFDLIRRYSLAVTFFGSARSTLEDEVYQSATDLAGKLAHEGYAVITGGSAGIMKAANKGAYDAGGVSVGLNIRLPNAQSENKFLTEKFEFDHFFVRKVMLTFASEVFIFFPGGFGTLDEFFEIVTLVQTGKIRRAPIVLFNSEYWNPLLKFFDENLLGKFKTINPKDRELIHVVDTVDDAIAYIKENVTGC</sequence>
<dbReference type="SUPFAM" id="SSF102405">
    <property type="entry name" value="MCP/YpsA-like"/>
    <property type="match status" value="1"/>
</dbReference>
<dbReference type="GO" id="GO:0009691">
    <property type="term" value="P:cytokinin biosynthetic process"/>
    <property type="evidence" value="ECO:0007669"/>
    <property type="project" value="InterPro"/>
</dbReference>
<gene>
    <name evidence="1" type="ORF">MNBD_CPR01-332</name>
</gene>
<dbReference type="EMBL" id="UOEV01000058">
    <property type="protein sequence ID" value="VAW32583.1"/>
    <property type="molecule type" value="Genomic_DNA"/>
</dbReference>
<dbReference type="Pfam" id="PF03641">
    <property type="entry name" value="Lysine_decarbox"/>
    <property type="match status" value="1"/>
</dbReference>
<organism evidence="1">
    <name type="scientific">hydrothermal vent metagenome</name>
    <dbReference type="NCBI Taxonomy" id="652676"/>
    <lineage>
        <taxon>unclassified sequences</taxon>
        <taxon>metagenomes</taxon>
        <taxon>ecological metagenomes</taxon>
    </lineage>
</organism>
<name>A0A3B0UWN6_9ZZZZ</name>
<proteinExistence type="predicted"/>
<dbReference type="InterPro" id="IPR031100">
    <property type="entry name" value="LOG_fam"/>
</dbReference>
<dbReference type="GO" id="GO:0016787">
    <property type="term" value="F:hydrolase activity"/>
    <property type="evidence" value="ECO:0007669"/>
    <property type="project" value="InterPro"/>
</dbReference>
<protein>
    <recommendedName>
        <fullName evidence="2">Cytokinin riboside 5'-monophosphate phosphoribohydrolase</fullName>
    </recommendedName>
</protein>
<dbReference type="InterPro" id="IPR052341">
    <property type="entry name" value="LOG_family_nucleotidases"/>
</dbReference>
<dbReference type="InterPro" id="IPR005269">
    <property type="entry name" value="LOG"/>
</dbReference>
<dbReference type="AlphaFoldDB" id="A0A3B0UWN6"/>
<dbReference type="NCBIfam" id="TIGR00730">
    <property type="entry name" value="Rossman fold protein, TIGR00730 family"/>
    <property type="match status" value="1"/>
</dbReference>
<dbReference type="PANTHER" id="PTHR43393">
    <property type="entry name" value="CYTOKININ RIBOSIDE 5'-MONOPHOSPHATE PHOSPHORIBOHYDROLASE"/>
    <property type="match status" value="1"/>
</dbReference>
<dbReference type="GO" id="GO:0005829">
    <property type="term" value="C:cytosol"/>
    <property type="evidence" value="ECO:0007669"/>
    <property type="project" value="TreeGrafter"/>
</dbReference>
<evidence type="ECO:0008006" key="2">
    <source>
        <dbReference type="Google" id="ProtNLM"/>
    </source>
</evidence>
<evidence type="ECO:0000313" key="1">
    <source>
        <dbReference type="EMBL" id="VAW32583.1"/>
    </source>
</evidence>
<dbReference type="Gene3D" id="3.40.50.450">
    <property type="match status" value="1"/>
</dbReference>
<accession>A0A3B0UWN6</accession>